<gene>
    <name evidence="1" type="ORF">7-7-1_0001</name>
</gene>
<reference evidence="1 2" key="1">
    <citation type="submission" date="2011-12" db="EMBL/GenBank/DDBJ databases">
        <title>The genome sequence of the flagella-specific Agrobacterium bacteriophage 7-7-1.</title>
        <authorList>
            <person name="Schmitt R."/>
            <person name="Van den Bossche A."/>
            <person name="Lavigne R."/>
            <person name="Kropinski A.M."/>
        </authorList>
    </citation>
    <scope>NUCLEOTIDE SEQUENCE [LARGE SCALE GENOMIC DNA]</scope>
</reference>
<accession>J7FA55</accession>
<dbReference type="KEGG" id="vg:14012080"/>
<evidence type="ECO:0000313" key="2">
    <source>
        <dbReference type="Proteomes" id="UP000003754"/>
    </source>
</evidence>
<name>J7FA55_9CAUD</name>
<proteinExistence type="predicted"/>
<dbReference type="EMBL" id="JQ312117">
    <property type="protein sequence ID" value="AFH19699.1"/>
    <property type="molecule type" value="Genomic_DNA"/>
</dbReference>
<sequence length="46" mass="5186">MRYHSGSGQNLSDISIVLLARKLEIFQKTHKDKLKFEATIAGAKIK</sequence>
<keyword evidence="2" id="KW-1185">Reference proteome</keyword>
<protein>
    <submittedName>
        <fullName evidence="1">Uncharacterized protein</fullName>
    </submittedName>
</protein>
<dbReference type="GeneID" id="14012080"/>
<dbReference type="RefSeq" id="YP_007006457.1">
    <property type="nucleotide sequence ID" value="NC_019519.1"/>
</dbReference>
<organism evidence="1 2">
    <name type="scientific">Agrobacterium phage 7-7-1</name>
    <dbReference type="NCBI Taxonomy" id="1161931"/>
    <lineage>
        <taxon>Viruses</taxon>
        <taxon>Duplodnaviria</taxon>
        <taxon>Heunggongvirae</taxon>
        <taxon>Uroviricota</taxon>
        <taxon>Caudoviricetes</taxon>
        <taxon>Schmittlotzvirus</taxon>
        <taxon>Schmittlotzvirus sv771</taxon>
    </lineage>
</organism>
<evidence type="ECO:0000313" key="1">
    <source>
        <dbReference type="EMBL" id="AFH19699.1"/>
    </source>
</evidence>
<dbReference type="Proteomes" id="UP000003754">
    <property type="component" value="Segment"/>
</dbReference>